<dbReference type="InterPro" id="IPR002645">
    <property type="entry name" value="STAS_dom"/>
</dbReference>
<dbReference type="Pfam" id="PF04545">
    <property type="entry name" value="Sigma70_r4"/>
    <property type="match status" value="1"/>
</dbReference>
<dbReference type="InterPro" id="IPR014322">
    <property type="entry name" value="RNA_pol_sigma-B/F/G"/>
</dbReference>
<dbReference type="GO" id="GO:0003677">
    <property type="term" value="F:DNA binding"/>
    <property type="evidence" value="ECO:0007669"/>
    <property type="project" value="UniProtKB-KW"/>
</dbReference>
<dbReference type="SUPFAM" id="SSF88946">
    <property type="entry name" value="Sigma2 domain of RNA polymerase sigma factors"/>
    <property type="match status" value="1"/>
</dbReference>
<keyword evidence="1" id="KW-0805">Transcription regulation</keyword>
<dbReference type="InterPro" id="IPR014284">
    <property type="entry name" value="RNA_pol_sigma-70_dom"/>
</dbReference>
<evidence type="ECO:0000313" key="7">
    <source>
        <dbReference type="Proteomes" id="UP000660611"/>
    </source>
</evidence>
<evidence type="ECO:0000259" key="5">
    <source>
        <dbReference type="PROSITE" id="PS50801"/>
    </source>
</evidence>
<evidence type="ECO:0000256" key="3">
    <source>
        <dbReference type="ARBA" id="ARBA00023125"/>
    </source>
</evidence>
<dbReference type="InterPro" id="IPR007627">
    <property type="entry name" value="RNA_pol_sigma70_r2"/>
</dbReference>
<name>A0A919UIF2_9ACTN</name>
<dbReference type="InterPro" id="IPR036388">
    <property type="entry name" value="WH-like_DNA-bd_sf"/>
</dbReference>
<reference evidence="6" key="1">
    <citation type="submission" date="2021-01" db="EMBL/GenBank/DDBJ databases">
        <title>Whole genome shotgun sequence of Dactylosporangium siamense NBRC 106093.</title>
        <authorList>
            <person name="Komaki H."/>
            <person name="Tamura T."/>
        </authorList>
    </citation>
    <scope>NUCLEOTIDE SEQUENCE</scope>
    <source>
        <strain evidence="6">NBRC 106093</strain>
    </source>
</reference>
<dbReference type="Gene3D" id="1.20.120.1810">
    <property type="match status" value="1"/>
</dbReference>
<dbReference type="PROSITE" id="PS50801">
    <property type="entry name" value="STAS"/>
    <property type="match status" value="1"/>
</dbReference>
<evidence type="ECO:0000256" key="1">
    <source>
        <dbReference type="ARBA" id="ARBA00023015"/>
    </source>
</evidence>
<evidence type="ECO:0000256" key="4">
    <source>
        <dbReference type="ARBA" id="ARBA00023163"/>
    </source>
</evidence>
<dbReference type="EMBL" id="BONQ01000157">
    <property type="protein sequence ID" value="GIG51628.1"/>
    <property type="molecule type" value="Genomic_DNA"/>
</dbReference>
<dbReference type="NCBIfam" id="TIGR02980">
    <property type="entry name" value="SigBFG"/>
    <property type="match status" value="1"/>
</dbReference>
<evidence type="ECO:0000313" key="6">
    <source>
        <dbReference type="EMBL" id="GIG51628.1"/>
    </source>
</evidence>
<organism evidence="6 7">
    <name type="scientific">Dactylosporangium siamense</name>
    <dbReference type="NCBI Taxonomy" id="685454"/>
    <lineage>
        <taxon>Bacteria</taxon>
        <taxon>Bacillati</taxon>
        <taxon>Actinomycetota</taxon>
        <taxon>Actinomycetes</taxon>
        <taxon>Micromonosporales</taxon>
        <taxon>Micromonosporaceae</taxon>
        <taxon>Dactylosporangium</taxon>
    </lineage>
</organism>
<dbReference type="PANTHER" id="PTHR30385:SF4">
    <property type="entry name" value="RNA POLYMERASE SIGMA-E FACTOR"/>
    <property type="match status" value="1"/>
</dbReference>
<dbReference type="InterPro" id="IPR000943">
    <property type="entry name" value="RNA_pol_sigma70"/>
</dbReference>
<keyword evidence="2" id="KW-0731">Sigma factor</keyword>
<protein>
    <recommendedName>
        <fullName evidence="5">STAS domain-containing protein</fullName>
    </recommendedName>
</protein>
<dbReference type="GO" id="GO:0006352">
    <property type="term" value="P:DNA-templated transcription initiation"/>
    <property type="evidence" value="ECO:0007669"/>
    <property type="project" value="InterPro"/>
</dbReference>
<dbReference type="PANTHER" id="PTHR30385">
    <property type="entry name" value="SIGMA FACTOR F FLAGELLAR"/>
    <property type="match status" value="1"/>
</dbReference>
<dbReference type="Gene3D" id="3.30.750.24">
    <property type="entry name" value="STAS domain"/>
    <property type="match status" value="1"/>
</dbReference>
<keyword evidence="4" id="KW-0804">Transcription</keyword>
<dbReference type="InterPro" id="IPR007624">
    <property type="entry name" value="RNA_pol_sigma70_r3"/>
</dbReference>
<proteinExistence type="predicted"/>
<dbReference type="CDD" id="cd06171">
    <property type="entry name" value="Sigma70_r4"/>
    <property type="match status" value="1"/>
</dbReference>
<dbReference type="InterPro" id="IPR013324">
    <property type="entry name" value="RNA_pol_sigma_r3/r4-like"/>
</dbReference>
<dbReference type="PRINTS" id="PR00046">
    <property type="entry name" value="SIGMA70FCT"/>
</dbReference>
<dbReference type="Proteomes" id="UP000660611">
    <property type="component" value="Unassembled WGS sequence"/>
</dbReference>
<accession>A0A919UIF2</accession>
<dbReference type="InterPro" id="IPR013325">
    <property type="entry name" value="RNA_pol_sigma_r2"/>
</dbReference>
<dbReference type="Pfam" id="PF04539">
    <property type="entry name" value="Sigma70_r3"/>
    <property type="match status" value="1"/>
</dbReference>
<keyword evidence="3" id="KW-0238">DNA-binding</keyword>
<dbReference type="Pfam" id="PF01740">
    <property type="entry name" value="STAS"/>
    <property type="match status" value="1"/>
</dbReference>
<dbReference type="GO" id="GO:0016987">
    <property type="term" value="F:sigma factor activity"/>
    <property type="evidence" value="ECO:0007669"/>
    <property type="project" value="UniProtKB-KW"/>
</dbReference>
<feature type="domain" description="STAS" evidence="5">
    <location>
        <begin position="1"/>
        <end position="82"/>
    </location>
</feature>
<dbReference type="Pfam" id="PF04542">
    <property type="entry name" value="Sigma70_r2"/>
    <property type="match status" value="1"/>
</dbReference>
<dbReference type="SUPFAM" id="SSF52091">
    <property type="entry name" value="SpoIIaa-like"/>
    <property type="match status" value="1"/>
</dbReference>
<dbReference type="CDD" id="cd07043">
    <property type="entry name" value="STAS_anti-anti-sigma_factors"/>
    <property type="match status" value="1"/>
</dbReference>
<sequence>MTGVLDYSSLPYLRHVVFELLDERRFRITIDVSQLRILDASSINVILYLRERSQRLGGDLQLTGATGTVLTALEITGVAKELDAYTTCDWPVPQRQRQVVDLASLRLSHGQWPAGATELLTHLHTMEPGDPARHRARNAIIELCLPTAHRLARRYGGIGEAAADLRQVAALGLVKAVDGFDPARGFEFATYATPTVLGEIKRHFRDRTSGIRMPRRLQELRMSVNAARDELTHTLRRSPTVADLAAYLDVADDRIIEMLGACQSSRPLSLDVPAGSDDDATLLEVIGGDDPEFDAVEHRQALRVLIARLPPRERQILSLRFYGNLTQSQIAEQVGLSQMHVSRLLRQSLESLRRRLSD</sequence>
<gene>
    <name evidence="6" type="ORF">Dsi01nite_096690</name>
</gene>
<dbReference type="AlphaFoldDB" id="A0A919UIF2"/>
<dbReference type="InterPro" id="IPR036513">
    <property type="entry name" value="STAS_dom_sf"/>
</dbReference>
<evidence type="ECO:0000256" key="2">
    <source>
        <dbReference type="ARBA" id="ARBA00023082"/>
    </source>
</evidence>
<keyword evidence="7" id="KW-1185">Reference proteome</keyword>
<dbReference type="Gene3D" id="1.10.10.10">
    <property type="entry name" value="Winged helix-like DNA-binding domain superfamily/Winged helix DNA-binding domain"/>
    <property type="match status" value="2"/>
</dbReference>
<dbReference type="SUPFAM" id="SSF88659">
    <property type="entry name" value="Sigma3 and sigma4 domains of RNA polymerase sigma factors"/>
    <property type="match status" value="2"/>
</dbReference>
<dbReference type="NCBIfam" id="TIGR02937">
    <property type="entry name" value="sigma70-ECF"/>
    <property type="match status" value="1"/>
</dbReference>
<comment type="caution">
    <text evidence="6">The sequence shown here is derived from an EMBL/GenBank/DDBJ whole genome shotgun (WGS) entry which is preliminary data.</text>
</comment>
<dbReference type="InterPro" id="IPR007630">
    <property type="entry name" value="RNA_pol_sigma70_r4"/>
</dbReference>